<reference evidence="2 3" key="1">
    <citation type="submission" date="2024-05" db="EMBL/GenBank/DDBJ databases">
        <authorList>
            <person name="Park S."/>
        </authorList>
    </citation>
    <scope>NUCLEOTIDE SEQUENCE [LARGE SCALE GENOMIC DNA]</scope>
    <source>
        <strain evidence="2 3">DGU5</strain>
    </source>
</reference>
<organism evidence="2 3">
    <name type="scientific">Aurantiacibacter flavus</name>
    <dbReference type="NCBI Taxonomy" id="3145232"/>
    <lineage>
        <taxon>Bacteria</taxon>
        <taxon>Pseudomonadati</taxon>
        <taxon>Pseudomonadota</taxon>
        <taxon>Alphaproteobacteria</taxon>
        <taxon>Sphingomonadales</taxon>
        <taxon>Erythrobacteraceae</taxon>
        <taxon>Aurantiacibacter</taxon>
    </lineage>
</organism>
<keyword evidence="1" id="KW-1133">Transmembrane helix</keyword>
<keyword evidence="3" id="KW-1185">Reference proteome</keyword>
<accession>A0ABV0D0F1</accession>
<evidence type="ECO:0000256" key="1">
    <source>
        <dbReference type="SAM" id="Phobius"/>
    </source>
</evidence>
<dbReference type="EMBL" id="JBDLBR010000005">
    <property type="protein sequence ID" value="MEN7538412.1"/>
    <property type="molecule type" value="Genomic_DNA"/>
</dbReference>
<evidence type="ECO:0008006" key="4">
    <source>
        <dbReference type="Google" id="ProtNLM"/>
    </source>
</evidence>
<evidence type="ECO:0000313" key="2">
    <source>
        <dbReference type="EMBL" id="MEN7538412.1"/>
    </source>
</evidence>
<dbReference type="RefSeq" id="WP_346785864.1">
    <property type="nucleotide sequence ID" value="NZ_JBDLBR010000005.1"/>
</dbReference>
<sequence length="221" mass="24333">MSTGPGSEALAAQGDELAQAYAQMRADQQTQFAPVDMPERAPPPDWLAELFEWLGDLFKPLASGLVEGWPVIKWLLIALGVLLLAFLLWRLVSPDLFTRRSRKDSEQTDWVPDSKAALMLLEDADRLAAEGRFDEATHLLLQRSVGQIATARPDLVDPSSTARELAAEPALPDGARKAFGVIAQRVERSLFALQHLGQDDWQAARDAYAEFALVRLSGNTL</sequence>
<comment type="caution">
    <text evidence="2">The sequence shown here is derived from an EMBL/GenBank/DDBJ whole genome shotgun (WGS) entry which is preliminary data.</text>
</comment>
<dbReference type="Proteomes" id="UP001484535">
    <property type="component" value="Unassembled WGS sequence"/>
</dbReference>
<name>A0ABV0D0F1_9SPHN</name>
<feature type="transmembrane region" description="Helical" evidence="1">
    <location>
        <begin position="71"/>
        <end position="92"/>
    </location>
</feature>
<proteinExistence type="predicted"/>
<keyword evidence="1" id="KW-0472">Membrane</keyword>
<keyword evidence="1" id="KW-0812">Transmembrane</keyword>
<gene>
    <name evidence="2" type="ORF">ABDJ38_14610</name>
</gene>
<evidence type="ECO:0000313" key="3">
    <source>
        <dbReference type="Proteomes" id="UP001484535"/>
    </source>
</evidence>
<protein>
    <recommendedName>
        <fullName evidence="4">DUF4129 domain-containing protein</fullName>
    </recommendedName>
</protein>